<comment type="caution">
    <text evidence="1">The sequence shown here is derived from an EMBL/GenBank/DDBJ whole genome shotgun (WGS) entry which is preliminary data.</text>
</comment>
<accession>A0ABQ0G9V7</accession>
<organism evidence="1 2">
    <name type="scientific">Madurella fahalii</name>
    <dbReference type="NCBI Taxonomy" id="1157608"/>
    <lineage>
        <taxon>Eukaryota</taxon>
        <taxon>Fungi</taxon>
        <taxon>Dikarya</taxon>
        <taxon>Ascomycota</taxon>
        <taxon>Pezizomycotina</taxon>
        <taxon>Sordariomycetes</taxon>
        <taxon>Sordariomycetidae</taxon>
        <taxon>Sordariales</taxon>
        <taxon>Sordariales incertae sedis</taxon>
        <taxon>Madurella</taxon>
    </lineage>
</organism>
<dbReference type="RefSeq" id="XP_070916232.1">
    <property type="nucleotide sequence ID" value="XM_071060131.1"/>
</dbReference>
<reference evidence="1 2" key="1">
    <citation type="submission" date="2024-09" db="EMBL/GenBank/DDBJ databases">
        <title>Itraconazole resistance in Madurella fahalii resulting from another homologue of gene encoding cytochrome P450 14-alpha sterol demethylase (CYP51).</title>
        <authorList>
            <person name="Yoshioka I."/>
            <person name="Fahal A.H."/>
            <person name="Kaneko S."/>
            <person name="Yaguchi T."/>
        </authorList>
    </citation>
    <scope>NUCLEOTIDE SEQUENCE [LARGE SCALE GENOMIC DNA]</scope>
    <source>
        <strain evidence="1 2">IFM 68171</strain>
    </source>
</reference>
<dbReference type="Proteomes" id="UP001628179">
    <property type="component" value="Unassembled WGS sequence"/>
</dbReference>
<dbReference type="SUPFAM" id="SSF52047">
    <property type="entry name" value="RNI-like"/>
    <property type="match status" value="1"/>
</dbReference>
<evidence type="ECO:0000313" key="1">
    <source>
        <dbReference type="EMBL" id="GAB1314501.1"/>
    </source>
</evidence>
<evidence type="ECO:0008006" key="3">
    <source>
        <dbReference type="Google" id="ProtNLM"/>
    </source>
</evidence>
<dbReference type="GeneID" id="98175454"/>
<name>A0ABQ0G9V7_9PEZI</name>
<keyword evidence="2" id="KW-1185">Reference proteome</keyword>
<dbReference type="EMBL" id="BAAFSV010000002">
    <property type="protein sequence ID" value="GAB1314501.1"/>
    <property type="molecule type" value="Genomic_DNA"/>
</dbReference>
<gene>
    <name evidence="1" type="ORF">MFIFM68171_04711</name>
</gene>
<evidence type="ECO:0000313" key="2">
    <source>
        <dbReference type="Proteomes" id="UP001628179"/>
    </source>
</evidence>
<proteinExistence type="predicted"/>
<sequence>MNVRMCTLAVELLANMPALRELQVLDFIHPPPLAKAINSKVLLLPTVEKLTMKPNQKDARAHPLLIRACPNLKALTLDMNSDSTGITCTVDGSNSLRRVWGAAGELRKLEELCVAKYGYQVGYGIIFGEYDKQSSGWELVREFHNKDFVRSFMGR</sequence>
<protein>
    <recommendedName>
        <fullName evidence="3">F-box/LRR-repeat protein</fullName>
    </recommendedName>
</protein>